<evidence type="ECO:0008006" key="4">
    <source>
        <dbReference type="Google" id="ProtNLM"/>
    </source>
</evidence>
<gene>
    <name evidence="2" type="ORF">I8751_26420</name>
</gene>
<dbReference type="RefSeq" id="WP_214442025.1">
    <property type="nucleotide sequence ID" value="NZ_JAECZB010000098.1"/>
</dbReference>
<protein>
    <recommendedName>
        <fullName evidence="4">Ribbon-helix-helix protein CopG domain-containing protein</fullName>
    </recommendedName>
</protein>
<dbReference type="EMBL" id="JAECZB010000098">
    <property type="protein sequence ID" value="MBH8555818.1"/>
    <property type="molecule type" value="Genomic_DNA"/>
</dbReference>
<reference evidence="2 3" key="1">
    <citation type="journal article" date="2021" name="Int. J. Syst. Evol. Microbiol.">
        <title>Amazonocrinis nigriterrae gen. nov., sp. nov., Atlanticothrix silvestris gen. nov., sp. nov. and Dendronalium phyllosphericum gen. nov., sp. nov., nostocacean cyanobacteria from Brazilian environments.</title>
        <authorList>
            <person name="Alvarenga D.O."/>
            <person name="Andreote A.P.D."/>
            <person name="Branco L.H.Z."/>
            <person name="Delbaje E."/>
            <person name="Cruz R.B."/>
            <person name="Varani A.M."/>
            <person name="Fiore M.F."/>
        </authorList>
    </citation>
    <scope>NUCLEOTIDE SEQUENCE [LARGE SCALE GENOMIC DNA]</scope>
    <source>
        <strain evidence="2 3">CENA357</strain>
    </source>
</reference>
<accession>A0A8J7HHU7</accession>
<proteinExistence type="predicted"/>
<feature type="region of interest" description="Disordered" evidence="1">
    <location>
        <begin position="52"/>
        <end position="71"/>
    </location>
</feature>
<evidence type="ECO:0000313" key="2">
    <source>
        <dbReference type="EMBL" id="MBH8555818.1"/>
    </source>
</evidence>
<name>A0A8J7HHU7_9CYAN</name>
<keyword evidence="3" id="KW-1185">Reference proteome</keyword>
<evidence type="ECO:0000256" key="1">
    <source>
        <dbReference type="SAM" id="MobiDB-lite"/>
    </source>
</evidence>
<evidence type="ECO:0000313" key="3">
    <source>
        <dbReference type="Proteomes" id="UP000599391"/>
    </source>
</evidence>
<sequence length="85" mass="10126">MLSVRLDPETEQQLADILSHEQNINRSELIKRLIKERWLTLKLDRTFVERRGGHPQHLLHDAPPDLSERETRKQAIADYLKHRHS</sequence>
<dbReference type="AlphaFoldDB" id="A0A8J7HHU7"/>
<dbReference type="Proteomes" id="UP000599391">
    <property type="component" value="Unassembled WGS sequence"/>
</dbReference>
<organism evidence="2 3">
    <name type="scientific">Atlanticothrix silvestris CENA357</name>
    <dbReference type="NCBI Taxonomy" id="1725252"/>
    <lineage>
        <taxon>Bacteria</taxon>
        <taxon>Bacillati</taxon>
        <taxon>Cyanobacteriota</taxon>
        <taxon>Cyanophyceae</taxon>
        <taxon>Nostocales</taxon>
        <taxon>Nodulariaceae</taxon>
        <taxon>Atlanticothrix</taxon>
        <taxon>Atlanticothrix silvestris</taxon>
    </lineage>
</organism>
<comment type="caution">
    <text evidence="2">The sequence shown here is derived from an EMBL/GenBank/DDBJ whole genome shotgun (WGS) entry which is preliminary data.</text>
</comment>